<name>A0ABX8SV96_9BURK</name>
<keyword evidence="2" id="KW-1185">Reference proteome</keyword>
<protein>
    <submittedName>
        <fullName evidence="1">CoA transferase</fullName>
    </submittedName>
</protein>
<keyword evidence="1" id="KW-0808">Transferase</keyword>
<accession>A0ABX8SV96</accession>
<proteinExistence type="predicted"/>
<evidence type="ECO:0000313" key="1">
    <source>
        <dbReference type="EMBL" id="QXX79965.1"/>
    </source>
</evidence>
<gene>
    <name evidence="1" type="ORF">FE795_13705</name>
</gene>
<sequence length="425" mass="46589">MEHCNVSDQQPCDARRPAPLEGIRVLDLTRILAGPWCTQNLADLGANVYKIERPETGDDTRAWGPPFLQTPDREDTAEAAYYLSANRNKQSISLDIASREGADVVRAMARECDILVENFKVGGLAKYGLDYASLKAINPRLIYCSITGFGQTGPYAERPGYDFMIQAMGGMMSLTGERDDKPGGGPQKAGVAVADLMTGMYATSSILAALFERTRSGLGQHIDIALLDCQVAMLANQNMNYLVSGQAPRRAGNAHQNLVPYQVFPTEDGHIIVAIGNNRQFAAYCEAIGHPEIVEDSRFNINSQRVKHRDELEQILSAAMQKHPSAYWLEALDKIGVPAGPINDLHGVFSHPQVQARKMRIELGHSQAGKVSMTASPMRFSDSPVSYRMAPPQLGEHTDQALESLLGAQSPELKQWREKQQPSLG</sequence>
<dbReference type="Pfam" id="PF02515">
    <property type="entry name" value="CoA_transf_3"/>
    <property type="match status" value="1"/>
</dbReference>
<dbReference type="InterPro" id="IPR003673">
    <property type="entry name" value="CoA-Trfase_fam_III"/>
</dbReference>
<dbReference type="Proteomes" id="UP000826050">
    <property type="component" value="Chromosome"/>
</dbReference>
<dbReference type="EMBL" id="CP049362">
    <property type="protein sequence ID" value="QXX79965.1"/>
    <property type="molecule type" value="Genomic_DNA"/>
</dbReference>
<evidence type="ECO:0000313" key="2">
    <source>
        <dbReference type="Proteomes" id="UP000826050"/>
    </source>
</evidence>
<dbReference type="InterPro" id="IPR050483">
    <property type="entry name" value="CoA-transferase_III_domain"/>
</dbReference>
<dbReference type="GO" id="GO:0016740">
    <property type="term" value="F:transferase activity"/>
    <property type="evidence" value="ECO:0007669"/>
    <property type="project" value="UniProtKB-KW"/>
</dbReference>
<reference evidence="1 2" key="1">
    <citation type="submission" date="2020-02" db="EMBL/GenBank/DDBJ databases">
        <title>Partial ammonium oxidation to N2 by heterotrophic bacteria.</title>
        <authorList>
            <person name="Wu M."/>
        </authorList>
    </citation>
    <scope>NUCLEOTIDE SEQUENCE [LARGE SCALE GENOMIC DNA]</scope>
    <source>
        <strain evidence="1 2">HO-1</strain>
    </source>
</reference>
<dbReference type="PANTHER" id="PTHR48207:SF3">
    <property type="entry name" value="SUCCINATE--HYDROXYMETHYLGLUTARATE COA-TRANSFERASE"/>
    <property type="match status" value="1"/>
</dbReference>
<dbReference type="PANTHER" id="PTHR48207">
    <property type="entry name" value="SUCCINATE--HYDROXYMETHYLGLUTARATE COA-TRANSFERASE"/>
    <property type="match status" value="1"/>
</dbReference>
<organism evidence="1 2">
    <name type="scientific">Alcaligenes ammonioxydans</name>
    <dbReference type="NCBI Taxonomy" id="2582914"/>
    <lineage>
        <taxon>Bacteria</taxon>
        <taxon>Pseudomonadati</taxon>
        <taxon>Pseudomonadota</taxon>
        <taxon>Betaproteobacteria</taxon>
        <taxon>Burkholderiales</taxon>
        <taxon>Alcaligenaceae</taxon>
        <taxon>Alcaligenes</taxon>
    </lineage>
</organism>